<dbReference type="EC" id="2.5.1.6" evidence="5 14"/>
<dbReference type="InterPro" id="IPR002133">
    <property type="entry name" value="S-AdoMet_synthetase"/>
</dbReference>
<keyword evidence="11" id="KW-0067">ATP-binding</keyword>
<comment type="caution">
    <text evidence="20">The sequence shown here is derived from an EMBL/GenBank/DDBJ whole genome shotgun (WGS) entry which is preliminary data.</text>
</comment>
<dbReference type="GO" id="GO:0006730">
    <property type="term" value="P:one-carbon metabolic process"/>
    <property type="evidence" value="ECO:0007669"/>
    <property type="project" value="UniProtKB-KW"/>
</dbReference>
<dbReference type="GO" id="GO:0004478">
    <property type="term" value="F:methionine adenosyltransferase activity"/>
    <property type="evidence" value="ECO:0007669"/>
    <property type="project" value="UniProtKB-UniRule"/>
</dbReference>
<evidence type="ECO:0000256" key="3">
    <source>
        <dbReference type="ARBA" id="ARBA00005224"/>
    </source>
</evidence>
<dbReference type="GO" id="GO:0005737">
    <property type="term" value="C:cytoplasm"/>
    <property type="evidence" value="ECO:0007669"/>
    <property type="project" value="UniProtKB-SubCell"/>
</dbReference>
<keyword evidence="13 15" id="KW-0630">Potassium</keyword>
<dbReference type="InterPro" id="IPR022631">
    <property type="entry name" value="ADOMET_SYNTHASE_CS"/>
</dbReference>
<evidence type="ECO:0000256" key="9">
    <source>
        <dbReference type="ARBA" id="ARBA00022723"/>
    </source>
</evidence>
<dbReference type="FunFam" id="3.30.300.10:FF:000011">
    <property type="entry name" value="S-adenosylmethionine synthase"/>
    <property type="match status" value="1"/>
</dbReference>
<feature type="domain" description="S-adenosylmethionine synthetase N-terminal" evidence="17">
    <location>
        <begin position="7"/>
        <end position="109"/>
    </location>
</feature>
<keyword evidence="7" id="KW-0554">One-carbon metabolism</keyword>
<evidence type="ECO:0000256" key="8">
    <source>
        <dbReference type="ARBA" id="ARBA00022679"/>
    </source>
</evidence>
<evidence type="ECO:0000256" key="13">
    <source>
        <dbReference type="ARBA" id="ARBA00022958"/>
    </source>
</evidence>
<dbReference type="Proteomes" id="UP000253501">
    <property type="component" value="Unassembled WGS sequence"/>
</dbReference>
<dbReference type="InterPro" id="IPR022636">
    <property type="entry name" value="S-AdoMet_synthetase_sfam"/>
</dbReference>
<dbReference type="EMBL" id="QDHA01000039">
    <property type="protein sequence ID" value="RCJ07296.1"/>
    <property type="molecule type" value="Genomic_DNA"/>
</dbReference>
<evidence type="ECO:0000256" key="7">
    <source>
        <dbReference type="ARBA" id="ARBA00022563"/>
    </source>
</evidence>
<evidence type="ECO:0000256" key="6">
    <source>
        <dbReference type="ARBA" id="ARBA00022490"/>
    </source>
</evidence>
<dbReference type="InterPro" id="IPR022630">
    <property type="entry name" value="S-AdoMet_synt_C"/>
</dbReference>
<feature type="domain" description="S-adenosylmethionine synthetase C-terminal" evidence="19">
    <location>
        <begin position="240"/>
        <end position="378"/>
    </location>
</feature>
<dbReference type="PANTHER" id="PTHR11964">
    <property type="entry name" value="S-ADENOSYLMETHIONINE SYNTHETASE"/>
    <property type="match status" value="1"/>
</dbReference>
<evidence type="ECO:0000256" key="10">
    <source>
        <dbReference type="ARBA" id="ARBA00022741"/>
    </source>
</evidence>
<proteinExistence type="inferred from homology"/>
<comment type="cofactor">
    <cofactor evidence="1">
        <name>Mg(2+)</name>
        <dbReference type="ChEBI" id="CHEBI:18420"/>
    </cofactor>
</comment>
<feature type="domain" description="S-adenosylmethionine synthetase central" evidence="18">
    <location>
        <begin position="123"/>
        <end position="237"/>
    </location>
</feature>
<keyword evidence="12 15" id="KW-0460">Magnesium</keyword>
<dbReference type="AlphaFoldDB" id="A0A367PJU1"/>
<dbReference type="UniPathway" id="UPA00315">
    <property type="reaction ID" value="UER00080"/>
</dbReference>
<dbReference type="Pfam" id="PF00438">
    <property type="entry name" value="S-AdoMet_synt_N"/>
    <property type="match status" value="1"/>
</dbReference>
<dbReference type="Gene3D" id="3.30.300.10">
    <property type="match status" value="3"/>
</dbReference>
<dbReference type="SUPFAM" id="SSF55973">
    <property type="entry name" value="S-adenosylmethionine synthetase"/>
    <property type="match status" value="3"/>
</dbReference>
<dbReference type="PROSITE" id="PS00376">
    <property type="entry name" value="ADOMET_SYNTHASE_1"/>
    <property type="match status" value="1"/>
</dbReference>
<dbReference type="PROSITE" id="PS00377">
    <property type="entry name" value="ADOMET_SYNTHASE_2"/>
    <property type="match status" value="1"/>
</dbReference>
<evidence type="ECO:0000256" key="2">
    <source>
        <dbReference type="ARBA" id="ARBA00001958"/>
    </source>
</evidence>
<dbReference type="InterPro" id="IPR022629">
    <property type="entry name" value="S-AdoMet_synt_central"/>
</dbReference>
<dbReference type="GO" id="GO:0005524">
    <property type="term" value="F:ATP binding"/>
    <property type="evidence" value="ECO:0007669"/>
    <property type="project" value="UniProtKB-KW"/>
</dbReference>
<comment type="cofactor">
    <cofactor evidence="2">
        <name>K(+)</name>
        <dbReference type="ChEBI" id="CHEBI:29103"/>
    </cofactor>
</comment>
<dbReference type="RefSeq" id="WP_114132844.1">
    <property type="nucleotide sequence ID" value="NZ_CP068434.1"/>
</dbReference>
<evidence type="ECO:0000313" key="21">
    <source>
        <dbReference type="Proteomes" id="UP000253501"/>
    </source>
</evidence>
<dbReference type="CDD" id="cd18079">
    <property type="entry name" value="S-AdoMet_synt"/>
    <property type="match status" value="1"/>
</dbReference>
<evidence type="ECO:0000256" key="15">
    <source>
        <dbReference type="RuleBase" id="RU000542"/>
    </source>
</evidence>
<comment type="subunit">
    <text evidence="15">Homotetramer.</text>
</comment>
<evidence type="ECO:0000259" key="17">
    <source>
        <dbReference type="Pfam" id="PF00438"/>
    </source>
</evidence>
<comment type="pathway">
    <text evidence="3">Amino-acid biosynthesis; S-adenosyl-L-methionine biosynthesis; S-adenosyl-L-methionine from L-methionine: step 1/1.</text>
</comment>
<evidence type="ECO:0000256" key="4">
    <source>
        <dbReference type="ARBA" id="ARBA00009685"/>
    </source>
</evidence>
<evidence type="ECO:0000256" key="11">
    <source>
        <dbReference type="ARBA" id="ARBA00022840"/>
    </source>
</evidence>
<comment type="similarity">
    <text evidence="4 16">Belongs to the AdoMet synthase family.</text>
</comment>
<comment type="subcellular location">
    <subcellularLocation>
        <location evidence="15">Cytoplasm</location>
    </subcellularLocation>
</comment>
<evidence type="ECO:0000256" key="5">
    <source>
        <dbReference type="ARBA" id="ARBA00012828"/>
    </source>
</evidence>
<dbReference type="GO" id="GO:0046872">
    <property type="term" value="F:metal ion binding"/>
    <property type="evidence" value="ECO:0007669"/>
    <property type="project" value="UniProtKB-KW"/>
</dbReference>
<dbReference type="GO" id="GO:0006556">
    <property type="term" value="P:S-adenosylmethionine biosynthetic process"/>
    <property type="evidence" value="ECO:0007669"/>
    <property type="project" value="UniProtKB-UniRule"/>
</dbReference>
<dbReference type="PIRSF" id="PIRSF000497">
    <property type="entry name" value="MAT"/>
    <property type="match status" value="1"/>
</dbReference>
<evidence type="ECO:0000256" key="12">
    <source>
        <dbReference type="ARBA" id="ARBA00022842"/>
    </source>
</evidence>
<evidence type="ECO:0000259" key="19">
    <source>
        <dbReference type="Pfam" id="PF02773"/>
    </source>
</evidence>
<gene>
    <name evidence="20" type="ORF">DDK22_16575</name>
</gene>
<dbReference type="Pfam" id="PF02773">
    <property type="entry name" value="S-AdoMet_synt_C"/>
    <property type="match status" value="1"/>
</dbReference>
<evidence type="ECO:0000256" key="16">
    <source>
        <dbReference type="RuleBase" id="RU004462"/>
    </source>
</evidence>
<sequence length="378" mass="41589">MTIRNGLFSSESASAGHPDKLADRISDRILDAFLAHDPHARVACETLLADQCVVVAGEFKTRSRDEFEAVRKSADALVREVLRETGYCDAETGIDPQRCEVQIRFNCQSQDINQGVDRADGILGAGDQGLMFGYATDETPELMPAPIVYAHRLVRRQAELRQQGIVPWLQPDAKSQVSFRYVDGRPTQIEAVVLSTQHDAGIELEALRTAVLEHVIEIPAHLRAKGLRCLINPTGRFVTGGPRGDAGLTGRKIIVDTYGGAAPHGGGAFSGKDPSKVDRSAAYMARYLARQVVARGWARRALVQLAYAIGEAEPVSFLVETYGTEAEPRFDIAAEFAREFDLRPQGIIETLELLRPIYYPTAAYGHFGREDVSLPWEQ</sequence>
<reference evidence="20 21" key="1">
    <citation type="submission" date="2018-04" db="EMBL/GenBank/DDBJ databases">
        <title>Cupriavidus necator CR12 genome sequencing and assembly.</title>
        <authorList>
            <person name="Ben Fekih I."/>
            <person name="Mazhar H.S."/>
            <person name="Bello S.K."/>
            <person name="Rensing C."/>
        </authorList>
    </citation>
    <scope>NUCLEOTIDE SEQUENCE [LARGE SCALE GENOMIC DNA]</scope>
    <source>
        <strain evidence="20 21">CR12</strain>
    </source>
</reference>
<accession>A0A367PJU1</accession>
<name>A0A367PJU1_CUPNE</name>
<keyword evidence="6" id="KW-0963">Cytoplasm</keyword>
<evidence type="ECO:0000256" key="14">
    <source>
        <dbReference type="NCBIfam" id="TIGR01034"/>
    </source>
</evidence>
<evidence type="ECO:0000259" key="18">
    <source>
        <dbReference type="Pfam" id="PF02772"/>
    </source>
</evidence>
<dbReference type="FunFam" id="3.30.300.10:FF:000003">
    <property type="entry name" value="S-adenosylmethionine synthase"/>
    <property type="match status" value="1"/>
</dbReference>
<evidence type="ECO:0000256" key="1">
    <source>
        <dbReference type="ARBA" id="ARBA00001946"/>
    </source>
</evidence>
<protein>
    <recommendedName>
        <fullName evidence="5 14">Methionine adenosyltransferase</fullName>
        <ecNumber evidence="5 14">2.5.1.6</ecNumber>
    </recommendedName>
</protein>
<keyword evidence="8 20" id="KW-0808">Transferase</keyword>
<evidence type="ECO:0000313" key="20">
    <source>
        <dbReference type="EMBL" id="RCJ07296.1"/>
    </source>
</evidence>
<keyword evidence="10" id="KW-0547">Nucleotide-binding</keyword>
<keyword evidence="9 15" id="KW-0479">Metal-binding</keyword>
<organism evidence="20 21">
    <name type="scientific">Cupriavidus necator</name>
    <name type="common">Alcaligenes eutrophus</name>
    <name type="synonym">Ralstonia eutropha</name>
    <dbReference type="NCBI Taxonomy" id="106590"/>
    <lineage>
        <taxon>Bacteria</taxon>
        <taxon>Pseudomonadati</taxon>
        <taxon>Pseudomonadota</taxon>
        <taxon>Betaproteobacteria</taxon>
        <taxon>Burkholderiales</taxon>
        <taxon>Burkholderiaceae</taxon>
        <taxon>Cupriavidus</taxon>
    </lineage>
</organism>
<dbReference type="InterPro" id="IPR022628">
    <property type="entry name" value="S-AdoMet_synt_N"/>
</dbReference>
<dbReference type="NCBIfam" id="TIGR01034">
    <property type="entry name" value="metK"/>
    <property type="match status" value="1"/>
</dbReference>
<dbReference type="Pfam" id="PF02772">
    <property type="entry name" value="S-AdoMet_synt_M"/>
    <property type="match status" value="1"/>
</dbReference>